<organism evidence="1 2">
    <name type="scientific">Streptomyces tibetensis</name>
    <dbReference type="NCBI Taxonomy" id="2382123"/>
    <lineage>
        <taxon>Bacteria</taxon>
        <taxon>Bacillati</taxon>
        <taxon>Actinomycetota</taxon>
        <taxon>Actinomycetes</taxon>
        <taxon>Kitasatosporales</taxon>
        <taxon>Streptomycetaceae</taxon>
        <taxon>Streptomyces</taxon>
    </lineage>
</organism>
<protein>
    <submittedName>
        <fullName evidence="1">Uncharacterized protein</fullName>
    </submittedName>
</protein>
<dbReference type="EMBL" id="JBIAJP010000007">
    <property type="protein sequence ID" value="MFF0006624.1"/>
    <property type="molecule type" value="Genomic_DNA"/>
</dbReference>
<keyword evidence="2" id="KW-1185">Reference proteome</keyword>
<dbReference type="RefSeq" id="WP_361952884.1">
    <property type="nucleotide sequence ID" value="NZ_JBEXVS010000077.1"/>
</dbReference>
<accession>A0ABW6N013</accession>
<evidence type="ECO:0000313" key="1">
    <source>
        <dbReference type="EMBL" id="MFF0006624.1"/>
    </source>
</evidence>
<proteinExistence type="predicted"/>
<sequence>MITRTPTDRGVAFIKDNPDGTSNVYVAADVAADGSPQDVISMHLNRPGVDIDEAIRMESVGSMRRTAGQVRVTSGPEDVVIVRPGRSGMGPLLG</sequence>
<comment type="caution">
    <text evidence="1">The sequence shown here is derived from an EMBL/GenBank/DDBJ whole genome shotgun (WGS) entry which is preliminary data.</text>
</comment>
<gene>
    <name evidence="1" type="ORF">ACFYQT_24685</name>
</gene>
<name>A0ABW6N013_9ACTN</name>
<reference evidence="1 2" key="1">
    <citation type="submission" date="2024-10" db="EMBL/GenBank/DDBJ databases">
        <title>The Natural Products Discovery Center: Release of the First 8490 Sequenced Strains for Exploring Actinobacteria Biosynthetic Diversity.</title>
        <authorList>
            <person name="Kalkreuter E."/>
            <person name="Kautsar S.A."/>
            <person name="Yang D."/>
            <person name="Bader C.D."/>
            <person name="Teijaro C.N."/>
            <person name="Fluegel L."/>
            <person name="Davis C.M."/>
            <person name="Simpson J.R."/>
            <person name="Lauterbach L."/>
            <person name="Steele A.D."/>
            <person name="Gui C."/>
            <person name="Meng S."/>
            <person name="Li G."/>
            <person name="Viehrig K."/>
            <person name="Ye F."/>
            <person name="Su P."/>
            <person name="Kiefer A.F."/>
            <person name="Nichols A."/>
            <person name="Cepeda A.J."/>
            <person name="Yan W."/>
            <person name="Fan B."/>
            <person name="Jiang Y."/>
            <person name="Adhikari A."/>
            <person name="Zheng C.-J."/>
            <person name="Schuster L."/>
            <person name="Cowan T.M."/>
            <person name="Smanski M.J."/>
            <person name="Chevrette M.G."/>
            <person name="De Carvalho L.P.S."/>
            <person name="Shen B."/>
        </authorList>
    </citation>
    <scope>NUCLEOTIDE SEQUENCE [LARGE SCALE GENOMIC DNA]</scope>
    <source>
        <strain evidence="1 2">NPDC005497</strain>
    </source>
</reference>
<dbReference type="Proteomes" id="UP001601422">
    <property type="component" value="Unassembled WGS sequence"/>
</dbReference>
<evidence type="ECO:0000313" key="2">
    <source>
        <dbReference type="Proteomes" id="UP001601422"/>
    </source>
</evidence>